<feature type="transmembrane region" description="Helical" evidence="8">
    <location>
        <begin position="777"/>
        <end position="799"/>
    </location>
</feature>
<evidence type="ECO:0000313" key="9">
    <source>
        <dbReference type="EMBL" id="PKI46638.1"/>
    </source>
</evidence>
<evidence type="ECO:0000256" key="3">
    <source>
        <dbReference type="ARBA" id="ARBA00012780"/>
    </source>
</evidence>
<keyword evidence="10" id="KW-1185">Reference proteome</keyword>
<dbReference type="STRING" id="22663.A0A2I0IRL6"/>
<comment type="caution">
    <text evidence="9">The sequence shown here is derived from an EMBL/GenBank/DDBJ whole genome shotgun (WGS) entry which is preliminary data.</text>
</comment>
<name>A0A2I0IRL6_PUNGR</name>
<dbReference type="InterPro" id="IPR017853">
    <property type="entry name" value="GH"/>
</dbReference>
<organism evidence="9 10">
    <name type="scientific">Punica granatum</name>
    <name type="common">Pomegranate</name>
    <dbReference type="NCBI Taxonomy" id="22663"/>
    <lineage>
        <taxon>Eukaryota</taxon>
        <taxon>Viridiplantae</taxon>
        <taxon>Streptophyta</taxon>
        <taxon>Embryophyta</taxon>
        <taxon>Tracheophyta</taxon>
        <taxon>Spermatophyta</taxon>
        <taxon>Magnoliopsida</taxon>
        <taxon>eudicotyledons</taxon>
        <taxon>Gunneridae</taxon>
        <taxon>Pentapetalae</taxon>
        <taxon>rosids</taxon>
        <taxon>malvids</taxon>
        <taxon>Myrtales</taxon>
        <taxon>Lythraceae</taxon>
        <taxon>Punica</taxon>
    </lineage>
</organism>
<evidence type="ECO:0000313" key="10">
    <source>
        <dbReference type="Proteomes" id="UP000233551"/>
    </source>
</evidence>
<dbReference type="InterPro" id="IPR016024">
    <property type="entry name" value="ARM-type_fold"/>
</dbReference>
<dbReference type="SUPFAM" id="SSF51445">
    <property type="entry name" value="(Trans)glycosidases"/>
    <property type="match status" value="1"/>
</dbReference>
<dbReference type="GO" id="GO:0042973">
    <property type="term" value="F:glucan endo-1,3-beta-D-glucosidase activity"/>
    <property type="evidence" value="ECO:0007669"/>
    <property type="project" value="UniProtKB-EC"/>
</dbReference>
<reference evidence="9 10" key="1">
    <citation type="submission" date="2017-11" db="EMBL/GenBank/DDBJ databases">
        <title>De-novo sequencing of pomegranate (Punica granatum L.) genome.</title>
        <authorList>
            <person name="Akparov Z."/>
            <person name="Amiraslanov A."/>
            <person name="Hajiyeva S."/>
            <person name="Abbasov M."/>
            <person name="Kaur K."/>
            <person name="Hamwieh A."/>
            <person name="Solovyev V."/>
            <person name="Salamov A."/>
            <person name="Braich B."/>
            <person name="Kosarev P."/>
            <person name="Mahmoud A."/>
            <person name="Hajiyev E."/>
            <person name="Babayeva S."/>
            <person name="Izzatullayeva V."/>
            <person name="Mammadov A."/>
            <person name="Mammadov A."/>
            <person name="Sharifova S."/>
            <person name="Ojaghi J."/>
            <person name="Eynullazada K."/>
            <person name="Bayramov B."/>
            <person name="Abdulazimova A."/>
            <person name="Shahmuradov I."/>
        </authorList>
    </citation>
    <scope>NUCLEOTIDE SEQUENCE [LARGE SCALE GENOMIC DNA]</scope>
    <source>
        <strain evidence="10">cv. AG2017</strain>
        <tissue evidence="9">Leaf</tissue>
    </source>
</reference>
<dbReference type="InterPro" id="IPR000490">
    <property type="entry name" value="Glyco_hydro_17"/>
</dbReference>
<dbReference type="Pfam" id="PF00332">
    <property type="entry name" value="Glyco_hydro_17"/>
    <property type="match status" value="1"/>
</dbReference>
<comment type="catalytic activity">
    <reaction evidence="1">
        <text>Hydrolysis of (1-&gt;3)-beta-D-glucosidic linkages in (1-&gt;3)-beta-D-glucans.</text>
        <dbReference type="EC" id="3.2.1.39"/>
    </reaction>
</comment>
<evidence type="ECO:0000256" key="5">
    <source>
        <dbReference type="ARBA" id="ARBA00023295"/>
    </source>
</evidence>
<dbReference type="EMBL" id="PGOL01002599">
    <property type="protein sequence ID" value="PKI46638.1"/>
    <property type="molecule type" value="Genomic_DNA"/>
</dbReference>
<keyword evidence="8" id="KW-1133">Transmembrane helix</keyword>
<evidence type="ECO:0000256" key="6">
    <source>
        <dbReference type="RuleBase" id="RU004335"/>
    </source>
</evidence>
<evidence type="ECO:0000256" key="1">
    <source>
        <dbReference type="ARBA" id="ARBA00000382"/>
    </source>
</evidence>
<keyword evidence="8" id="KW-0812">Transmembrane</keyword>
<dbReference type="AlphaFoldDB" id="A0A2I0IRL6"/>
<dbReference type="GO" id="GO:0005975">
    <property type="term" value="P:carbohydrate metabolic process"/>
    <property type="evidence" value="ECO:0007669"/>
    <property type="project" value="InterPro"/>
</dbReference>
<proteinExistence type="inferred from homology"/>
<keyword evidence="8" id="KW-0472">Membrane</keyword>
<keyword evidence="5 7" id="KW-0326">Glycosidase</keyword>
<accession>A0A2I0IRL6</accession>
<dbReference type="SUPFAM" id="SSF48371">
    <property type="entry name" value="ARM repeat"/>
    <property type="match status" value="1"/>
</dbReference>
<dbReference type="PANTHER" id="PTHR14873:SF1">
    <property type="entry name" value="OS06G0694100 PROTEIN"/>
    <property type="match status" value="1"/>
</dbReference>
<dbReference type="EC" id="3.2.1.39" evidence="3"/>
<dbReference type="PANTHER" id="PTHR14873">
    <property type="entry name" value="OS06G0694100 PROTEIN"/>
    <property type="match status" value="1"/>
</dbReference>
<protein>
    <recommendedName>
        <fullName evidence="3">glucan endo-1,3-beta-D-glucosidase</fullName>
        <ecNumber evidence="3">3.2.1.39</ecNumber>
    </recommendedName>
</protein>
<evidence type="ECO:0000256" key="7">
    <source>
        <dbReference type="RuleBase" id="RU004336"/>
    </source>
</evidence>
<sequence length="804" mass="89595">MADSSSLSALRDRLARSSEAILESLSRASYTPPPQASDFCVKSALEALLSRGAAIESSAIAEDKLLTSIKDFALACALLSASESSTHDLLSWIPPTLSSTANSALGDLASAYVVCFGERNVKSLGELGVNIGIVSEVKRLVIELMPLVLSSLKDTIKESSIDTSDDADGVSAASARVPVGHAIVAAFQFRWFVTQVDYPNLGKLCNLVIPCALTALDHWSPAVKGQGMISFIHLARNVNAAELSWYEDVILDACCHNIASDDEIWCHVVEMSVLLVTFTQKSNPRSPWFEKILCEMLSHLERQPRSKERRVAWLKSIEPLLKGVGLVLLAHFRRIFPLIFRWMHADDDETVLLVLERAHTIVKLTWIRNTPYVERLVDELTVLYKEAALRRAREEIRIRVIQLLILLQQCKGSQFKAAWEKHRNDPNLVTLASSLSGTPELVEKARIHFCPEYFVSVLSRIILKILEIPAVRLPDPTPPAVRAFLYSNTSLLLSIPNVLVPSLAANRSAATAWLFRHVIPFHPRAHISAISVGNNVLESQPDAIDFILPAVRNINSALRDLGIHHISVSTTFSFISIMTGAFPPSSATFEEPVAEALIHPLLDFLKETNSSFMVNIYPYNLYRLRCETPLGFALFQKEPFMYRDDLTTGARYWNIFDMMVDSLVAAMAVAGHEDVPIIVTETGWPSSSLDRTEIDANEDYAQMYIRGLILHLRSGIGTPLRREGVAEAYVYELVDKELKPAGTAGQGAGRNWGILYPNLTRKYEYKFEFSCADRLGIFNSVLVGILLMIAILFWVLWYIPSYRD</sequence>
<evidence type="ECO:0000256" key="8">
    <source>
        <dbReference type="SAM" id="Phobius"/>
    </source>
</evidence>
<gene>
    <name evidence="9" type="ORF">CRG98_032980</name>
</gene>
<keyword evidence="4 7" id="KW-0378">Hydrolase</keyword>
<evidence type="ECO:0000256" key="4">
    <source>
        <dbReference type="ARBA" id="ARBA00022801"/>
    </source>
</evidence>
<evidence type="ECO:0000256" key="2">
    <source>
        <dbReference type="ARBA" id="ARBA00008773"/>
    </source>
</evidence>
<comment type="similarity">
    <text evidence="2 6">Belongs to the glycosyl hydrolase 17 family.</text>
</comment>
<dbReference type="PROSITE" id="PS00587">
    <property type="entry name" value="GLYCOSYL_HYDROL_F17"/>
    <property type="match status" value="1"/>
</dbReference>
<dbReference type="Gene3D" id="3.20.20.80">
    <property type="entry name" value="Glycosidases"/>
    <property type="match status" value="1"/>
</dbReference>
<dbReference type="Proteomes" id="UP000233551">
    <property type="component" value="Unassembled WGS sequence"/>
</dbReference>